<dbReference type="InParanoid" id="M0DCW0"/>
<dbReference type="OrthoDB" id="372143at2157"/>
<gene>
    <name evidence="2" type="ORF">C474_04580</name>
</gene>
<organism evidence="2 3">
    <name type="scientific">Halogeometricum pallidum JCM 14848</name>
    <dbReference type="NCBI Taxonomy" id="1227487"/>
    <lineage>
        <taxon>Archaea</taxon>
        <taxon>Methanobacteriati</taxon>
        <taxon>Methanobacteriota</taxon>
        <taxon>Stenosarchaea group</taxon>
        <taxon>Halobacteria</taxon>
        <taxon>Halobacteriales</taxon>
        <taxon>Haloferacaceae</taxon>
        <taxon>Halogeometricum</taxon>
    </lineage>
</organism>
<comment type="caution">
    <text evidence="2">The sequence shown here is derived from an EMBL/GenBank/DDBJ whole genome shotgun (WGS) entry which is preliminary data.</text>
</comment>
<evidence type="ECO:0000259" key="1">
    <source>
        <dbReference type="Pfam" id="PF01261"/>
    </source>
</evidence>
<dbReference type="SUPFAM" id="SSF51658">
    <property type="entry name" value="Xylose isomerase-like"/>
    <property type="match status" value="1"/>
</dbReference>
<dbReference type="eggNOG" id="arCOG01902">
    <property type="taxonomic scope" value="Archaea"/>
</dbReference>
<protein>
    <submittedName>
        <fullName evidence="2">Xylose isomerase domain-containing protein</fullName>
    </submittedName>
</protein>
<dbReference type="AlphaFoldDB" id="M0DCW0"/>
<dbReference type="PANTHER" id="PTHR12110:SF41">
    <property type="entry name" value="INOSOSE DEHYDRATASE"/>
    <property type="match status" value="1"/>
</dbReference>
<name>M0DCW0_HALPD</name>
<reference evidence="2 3" key="1">
    <citation type="journal article" date="2014" name="PLoS Genet.">
        <title>Phylogenetically driven sequencing of extremely halophilic archaea reveals strategies for static and dynamic osmo-response.</title>
        <authorList>
            <person name="Becker E.A."/>
            <person name="Seitzer P.M."/>
            <person name="Tritt A."/>
            <person name="Larsen D."/>
            <person name="Krusor M."/>
            <person name="Yao A.I."/>
            <person name="Wu D."/>
            <person name="Madern D."/>
            <person name="Eisen J.A."/>
            <person name="Darling A.E."/>
            <person name="Facciotti M.T."/>
        </authorList>
    </citation>
    <scope>NUCLEOTIDE SEQUENCE [LARGE SCALE GENOMIC DNA]</scope>
    <source>
        <strain evidence="2 3">JCM 14848</strain>
    </source>
</reference>
<dbReference type="GO" id="GO:0016853">
    <property type="term" value="F:isomerase activity"/>
    <property type="evidence" value="ECO:0007669"/>
    <property type="project" value="UniProtKB-KW"/>
</dbReference>
<dbReference type="RefSeq" id="WP_008384421.1">
    <property type="nucleotide sequence ID" value="NZ_AOIV01000008.1"/>
</dbReference>
<proteinExistence type="predicted"/>
<dbReference type="InterPro" id="IPR013022">
    <property type="entry name" value="Xyl_isomerase-like_TIM-brl"/>
</dbReference>
<dbReference type="PATRIC" id="fig|1227487.5.peg.930"/>
<dbReference type="PANTHER" id="PTHR12110">
    <property type="entry name" value="HYDROXYPYRUVATE ISOMERASE"/>
    <property type="match status" value="1"/>
</dbReference>
<evidence type="ECO:0000313" key="2">
    <source>
        <dbReference type="EMBL" id="ELZ33326.1"/>
    </source>
</evidence>
<sequence>MTGDYAVGVQTVVFQHRTLEELLSDLAETGIDAVDLWEGHLSADDDEETVAAAERALSAAGVSVCGYGVVDIEDAEQVRGYVAFADRLGASYLAVNYPPDRDDVTEALVEAAAEFDVDVAVHNYSSVHHDDLSAVFSSIDDVRAVLERYDDPRLGVCVDTGHFLVEDVDPEDVIRELGDRIVAVHLKDTTEAEIEDLPGAGRLDLPTLVALLDEHADLTAPLVVEYELPEDRAVAALREAEANVRAALE</sequence>
<accession>M0DCW0</accession>
<dbReference type="InterPro" id="IPR050312">
    <property type="entry name" value="IolE/XylAMocC-like"/>
</dbReference>
<dbReference type="Gene3D" id="3.20.20.150">
    <property type="entry name" value="Divalent-metal-dependent TIM barrel enzymes"/>
    <property type="match status" value="1"/>
</dbReference>
<dbReference type="Proteomes" id="UP000011513">
    <property type="component" value="Unassembled WGS sequence"/>
</dbReference>
<keyword evidence="2" id="KW-0413">Isomerase</keyword>
<dbReference type="Pfam" id="PF01261">
    <property type="entry name" value="AP_endonuc_2"/>
    <property type="match status" value="1"/>
</dbReference>
<evidence type="ECO:0000313" key="3">
    <source>
        <dbReference type="Proteomes" id="UP000011513"/>
    </source>
</evidence>
<feature type="domain" description="Xylose isomerase-like TIM barrel" evidence="1">
    <location>
        <begin position="25"/>
        <end position="237"/>
    </location>
</feature>
<dbReference type="InterPro" id="IPR036237">
    <property type="entry name" value="Xyl_isomerase-like_sf"/>
</dbReference>
<keyword evidence="3" id="KW-1185">Reference proteome</keyword>
<dbReference type="EMBL" id="AOIV01000008">
    <property type="protein sequence ID" value="ELZ33326.1"/>
    <property type="molecule type" value="Genomic_DNA"/>
</dbReference>